<evidence type="ECO:0000313" key="1">
    <source>
        <dbReference type="EMBL" id="AZA13128.1"/>
    </source>
</evidence>
<reference evidence="1 2" key="1">
    <citation type="submission" date="2018-11" db="EMBL/GenBank/DDBJ databases">
        <authorList>
            <person name="Kleinhagauer T."/>
            <person name="Glaeser S.P."/>
            <person name="Spergser J."/>
            <person name="Ruckert C."/>
            <person name="Kaempfer P."/>
            <person name="Busse H.-J."/>
        </authorList>
    </citation>
    <scope>NUCLEOTIDE SEQUENCE [LARGE SCALE GENOMIC DNA]</scope>
    <source>
        <strain evidence="1 2">200CH</strain>
    </source>
</reference>
<sequence>MCYAATVLLCVFGLVVARGHLIAVSSSRHCCSCCLLLLMLLVECLGRRGQVYCGRCLGVAPVDGSDNTGGTAAVGGWQV</sequence>
<evidence type="ECO:0000313" key="2">
    <source>
        <dbReference type="Proteomes" id="UP000269019"/>
    </source>
</evidence>
<proteinExistence type="predicted"/>
<accession>A0A3G6J8A3</accession>
<name>A0A3G6J8A3_9CORY</name>
<dbReference type="Proteomes" id="UP000269019">
    <property type="component" value="Chromosome"/>
</dbReference>
<dbReference type="AlphaFoldDB" id="A0A3G6J8A3"/>
<dbReference type="EMBL" id="CP033896">
    <property type="protein sequence ID" value="AZA13128.1"/>
    <property type="molecule type" value="Genomic_DNA"/>
</dbReference>
<protein>
    <submittedName>
        <fullName evidence="1">Uncharacterized protein</fullName>
    </submittedName>
</protein>
<keyword evidence="2" id="KW-1185">Reference proteome</keyword>
<dbReference type="KEGG" id="ccho:CCHOA_03585"/>
<gene>
    <name evidence="1" type="ORF">CCHOA_03585</name>
</gene>
<organism evidence="1 2">
    <name type="scientific">Corynebacterium choanae</name>
    <dbReference type="NCBI Taxonomy" id="1862358"/>
    <lineage>
        <taxon>Bacteria</taxon>
        <taxon>Bacillati</taxon>
        <taxon>Actinomycetota</taxon>
        <taxon>Actinomycetes</taxon>
        <taxon>Mycobacteriales</taxon>
        <taxon>Corynebacteriaceae</taxon>
        <taxon>Corynebacterium</taxon>
    </lineage>
</organism>